<sequence>MAKISKFNNNNSGSSVRMTSGLNSIRSVRQVEMYIPYGMASVGKNGIKVNSDGISMQARLNSSGDNFNCNSLHIIPSFRGAEKLGTKYEGNQSTFEEVLAPKGVNNGTGRILGFLTSFFDKRFGCDFPHNEIDLENKVNDFVHNTIFKKNLILEELVNTSHLPSSRFWQNSSIPINGNQTAQFVDIRTHTLFLPWQHPCIEGSNSSSLATSQMELLMSRDPEMSKYITRCFFIMERVSYQLTDSIVQTLQESLGGSAQKQPVNFLMDISKIKDAREAQYLIDAAIRKVKNNWYAATSDSTDDTVIACALDGTKAVYNKKLYDMLRQVVIDEDYNPSFMYDVSSFLTVYVNNMDDMLMKNIQHSGPKLSNFNNVSNEEENMDM</sequence>
<comment type="caution">
    <text evidence="1">The sequence shown here is derived from an EMBL/GenBank/DDBJ whole genome shotgun (WGS) entry which is preliminary data.</text>
</comment>
<dbReference type="EMBL" id="BDLS01000002">
    <property type="protein sequence ID" value="GAV93247.1"/>
    <property type="molecule type" value="Genomic_DNA"/>
</dbReference>
<gene>
    <name evidence="1" type="ORF">SCV_127</name>
</gene>
<organism evidence="1">
    <name type="scientific">Chionoecetes opilio bacilliform virus</name>
    <dbReference type="NCBI Taxonomy" id="1825681"/>
    <lineage>
        <taxon>Viruses</taxon>
        <taxon>Viruses incertae sedis</taxon>
        <taxon>Naldaviricetes</taxon>
        <taxon>Nimaviridae</taxon>
    </lineage>
</organism>
<reference evidence="1" key="1">
    <citation type="submission" date="2017-01" db="EMBL/GenBank/DDBJ databases">
        <title>Draft genome sequence of uncultured bacilliform virus purified from snow crab.</title>
        <authorList>
            <person name="Takano T."/>
        </authorList>
    </citation>
    <scope>NUCLEOTIDE SEQUENCE</scope>
    <source>
        <strain evidence="1">Isolate_1</strain>
    </source>
</reference>
<protein>
    <submittedName>
        <fullName evidence="1">Uncharacterized protein</fullName>
    </submittedName>
</protein>
<name>A0A1Q3DL38_9VIRU</name>
<evidence type="ECO:0000313" key="1">
    <source>
        <dbReference type="EMBL" id="GAV93247.1"/>
    </source>
</evidence>
<accession>A0A1Q3DL38</accession>
<proteinExistence type="predicted"/>